<dbReference type="STRING" id="1236973.JCM9157_3622"/>
<feature type="region of interest" description="Disordered" evidence="1">
    <location>
        <begin position="22"/>
        <end position="55"/>
    </location>
</feature>
<dbReference type="PROSITE" id="PS51257">
    <property type="entry name" value="PROKAR_LIPOPROTEIN"/>
    <property type="match status" value="1"/>
</dbReference>
<evidence type="ECO:0000256" key="2">
    <source>
        <dbReference type="SAM" id="SignalP"/>
    </source>
</evidence>
<dbReference type="InterPro" id="IPR011330">
    <property type="entry name" value="Glyco_hydro/deAcase_b/a-brl"/>
</dbReference>
<dbReference type="InterPro" id="IPR002509">
    <property type="entry name" value="NODB_dom"/>
</dbReference>
<feature type="chain" id="PRO_5038922665" evidence="2">
    <location>
        <begin position="21"/>
        <end position="179"/>
    </location>
</feature>
<feature type="compositionally biased region" description="Acidic residues" evidence="1">
    <location>
        <begin position="31"/>
        <end position="44"/>
    </location>
</feature>
<accession>W4QXS6</accession>
<dbReference type="AlphaFoldDB" id="W4QXS6"/>
<reference evidence="4 5" key="1">
    <citation type="journal article" date="2014" name="Genome Announc.">
        <title>Draft Genome Sequences of Three Alkaliphilic Bacillus Strains, Bacillus wakoensis JCM 9140T, Bacillus akibai JCM 9157T, and Bacillus hemicellulosilyticus JCM 9152T.</title>
        <authorList>
            <person name="Yuki M."/>
            <person name="Oshima K."/>
            <person name="Suda W."/>
            <person name="Oshida Y."/>
            <person name="Kitamura K."/>
            <person name="Iida T."/>
            <person name="Hattori M."/>
            <person name="Ohkuma M."/>
        </authorList>
    </citation>
    <scope>NUCLEOTIDE SEQUENCE [LARGE SCALE GENOMIC DNA]</scope>
    <source>
        <strain evidence="4 5">JCM 9157</strain>
    </source>
</reference>
<evidence type="ECO:0000256" key="1">
    <source>
        <dbReference type="SAM" id="MobiDB-lite"/>
    </source>
</evidence>
<dbReference type="Gene3D" id="3.20.20.370">
    <property type="entry name" value="Glycoside hydrolase/deacetylase"/>
    <property type="match status" value="1"/>
</dbReference>
<keyword evidence="2" id="KW-0732">Signal</keyword>
<keyword evidence="5" id="KW-1185">Reference proteome</keyword>
<evidence type="ECO:0000313" key="4">
    <source>
        <dbReference type="EMBL" id="GAE36438.1"/>
    </source>
</evidence>
<dbReference type="GO" id="GO:0016810">
    <property type="term" value="F:hydrolase activity, acting on carbon-nitrogen (but not peptide) bonds"/>
    <property type="evidence" value="ECO:0007669"/>
    <property type="project" value="InterPro"/>
</dbReference>
<evidence type="ECO:0000313" key="5">
    <source>
        <dbReference type="Proteomes" id="UP000018896"/>
    </source>
</evidence>
<feature type="domain" description="NodB homology" evidence="3">
    <location>
        <begin position="91"/>
        <end position="179"/>
    </location>
</feature>
<dbReference type="GO" id="GO:0005975">
    <property type="term" value="P:carbohydrate metabolic process"/>
    <property type="evidence" value="ECO:0007669"/>
    <property type="project" value="InterPro"/>
</dbReference>
<dbReference type="PROSITE" id="PS51677">
    <property type="entry name" value="NODB"/>
    <property type="match status" value="1"/>
</dbReference>
<proteinExistence type="predicted"/>
<dbReference type="Pfam" id="PF01522">
    <property type="entry name" value="Polysacc_deac_1"/>
    <property type="match status" value="1"/>
</dbReference>
<gene>
    <name evidence="4" type="ORF">JCM9157_3622</name>
</gene>
<evidence type="ECO:0000259" key="3">
    <source>
        <dbReference type="PROSITE" id="PS51677"/>
    </source>
</evidence>
<dbReference type="SUPFAM" id="SSF88713">
    <property type="entry name" value="Glycoside hydrolase/deacetylase"/>
    <property type="match status" value="1"/>
</dbReference>
<comment type="caution">
    <text evidence="4">The sequence shown here is derived from an EMBL/GenBank/DDBJ whole genome shotgun (WGS) entry which is preliminary data.</text>
</comment>
<dbReference type="eggNOG" id="COG0726">
    <property type="taxonomic scope" value="Bacteria"/>
</dbReference>
<feature type="signal peptide" evidence="2">
    <location>
        <begin position="1"/>
        <end position="20"/>
    </location>
</feature>
<organism evidence="4 5">
    <name type="scientific">Halalkalibacter akibai (strain ATCC 43226 / DSM 21942 / CIP 109018 / JCM 9157 / 1139)</name>
    <name type="common">Bacillus akibai</name>
    <dbReference type="NCBI Taxonomy" id="1236973"/>
    <lineage>
        <taxon>Bacteria</taxon>
        <taxon>Bacillati</taxon>
        <taxon>Bacillota</taxon>
        <taxon>Bacilli</taxon>
        <taxon>Bacillales</taxon>
        <taxon>Bacillaceae</taxon>
        <taxon>Halalkalibacter</taxon>
    </lineage>
</organism>
<protein>
    <submittedName>
        <fullName evidence="4">Polysaccharide deacetylase</fullName>
    </submittedName>
</protein>
<name>W4QXS6_HALA3</name>
<dbReference type="Proteomes" id="UP000018896">
    <property type="component" value="Unassembled WGS sequence"/>
</dbReference>
<dbReference type="RefSeq" id="WP_052013204.1">
    <property type="nucleotide sequence ID" value="NZ_BAUV01000034.1"/>
</dbReference>
<dbReference type="EMBL" id="BAUV01000034">
    <property type="protein sequence ID" value="GAE36438.1"/>
    <property type="molecule type" value="Genomic_DNA"/>
</dbReference>
<sequence>MRLFAVFLILVTFVTACQTAFETEETSPQPVDDEGTQERDEEASNELRERDEVQEEEELLDVDLTSFANRQPNQWAETVSGVKTRLHTDEKVIALTFDACGGPYGNGYDEELITFLQTEQIPATLFFNERWILEHEDLLLELASDPLFQIENHGTAHVPLSVTGHSAWGIKGTSSLKRL</sequence>